<evidence type="ECO:0000256" key="2">
    <source>
        <dbReference type="ARBA" id="ARBA00012438"/>
    </source>
</evidence>
<keyword evidence="3" id="KW-0808">Transferase</keyword>
<dbReference type="GO" id="GO:0005524">
    <property type="term" value="F:ATP binding"/>
    <property type="evidence" value="ECO:0007669"/>
    <property type="project" value="UniProtKB-KW"/>
</dbReference>
<dbReference type="Gene3D" id="3.30.565.10">
    <property type="entry name" value="Histidine kinase-like ATPase, C-terminal domain"/>
    <property type="match status" value="1"/>
</dbReference>
<protein>
    <recommendedName>
        <fullName evidence="2">histidine kinase</fullName>
        <ecNumber evidence="2">2.7.13.3</ecNumber>
    </recommendedName>
</protein>
<evidence type="ECO:0000256" key="4">
    <source>
        <dbReference type="ARBA" id="ARBA00022741"/>
    </source>
</evidence>
<dbReference type="Proteomes" id="UP000598971">
    <property type="component" value="Unassembled WGS sequence"/>
</dbReference>
<keyword evidence="8" id="KW-0812">Transmembrane</keyword>
<keyword evidence="5" id="KW-0418">Kinase</keyword>
<dbReference type="SUPFAM" id="SSF55874">
    <property type="entry name" value="ATPase domain of HSP90 chaperone/DNA topoisomerase II/histidine kinase"/>
    <property type="match status" value="1"/>
</dbReference>
<dbReference type="InterPro" id="IPR050351">
    <property type="entry name" value="BphY/WalK/GraS-like"/>
</dbReference>
<dbReference type="Pfam" id="PF02518">
    <property type="entry name" value="HATPase_c"/>
    <property type="match status" value="1"/>
</dbReference>
<dbReference type="CDD" id="cd00075">
    <property type="entry name" value="HATPase"/>
    <property type="match status" value="1"/>
</dbReference>
<keyword evidence="7" id="KW-0902">Two-component regulatory system</keyword>
<dbReference type="InterPro" id="IPR005467">
    <property type="entry name" value="His_kinase_dom"/>
</dbReference>
<evidence type="ECO:0000313" key="10">
    <source>
        <dbReference type="EMBL" id="NNV56919.1"/>
    </source>
</evidence>
<comment type="catalytic activity">
    <reaction evidence="1">
        <text>ATP + protein L-histidine = ADP + protein N-phospho-L-histidine.</text>
        <dbReference type="EC" id="2.7.13.3"/>
    </reaction>
</comment>
<dbReference type="EC" id="2.7.13.3" evidence="2"/>
<dbReference type="GO" id="GO:0004673">
    <property type="term" value="F:protein histidine kinase activity"/>
    <property type="evidence" value="ECO:0007669"/>
    <property type="project" value="UniProtKB-EC"/>
</dbReference>
<keyword evidence="8" id="KW-1133">Transmembrane helix</keyword>
<evidence type="ECO:0000256" key="3">
    <source>
        <dbReference type="ARBA" id="ARBA00022679"/>
    </source>
</evidence>
<dbReference type="EMBL" id="WHPF01000011">
    <property type="protein sequence ID" value="NNV56919.1"/>
    <property type="molecule type" value="Genomic_DNA"/>
</dbReference>
<dbReference type="InterPro" id="IPR036890">
    <property type="entry name" value="HATPase_C_sf"/>
</dbReference>
<dbReference type="RefSeq" id="WP_171608859.1">
    <property type="nucleotide sequence ID" value="NZ_WHPF01000011.1"/>
</dbReference>
<keyword evidence="8" id="KW-0472">Membrane</keyword>
<feature type="transmembrane region" description="Helical" evidence="8">
    <location>
        <begin position="7"/>
        <end position="25"/>
    </location>
</feature>
<organism evidence="10 11">
    <name type="scientific">Limnovirga soli</name>
    <dbReference type="NCBI Taxonomy" id="2656915"/>
    <lineage>
        <taxon>Bacteria</taxon>
        <taxon>Pseudomonadati</taxon>
        <taxon>Bacteroidota</taxon>
        <taxon>Chitinophagia</taxon>
        <taxon>Chitinophagales</taxon>
        <taxon>Chitinophagaceae</taxon>
        <taxon>Limnovirga</taxon>
    </lineage>
</organism>
<proteinExistence type="predicted"/>
<gene>
    <name evidence="10" type="ORF">GD597_15715</name>
</gene>
<evidence type="ECO:0000256" key="6">
    <source>
        <dbReference type="ARBA" id="ARBA00022840"/>
    </source>
</evidence>
<reference evidence="10" key="1">
    <citation type="submission" date="2019-10" db="EMBL/GenBank/DDBJ databases">
        <title>Draft genome sequence of Panacibacter sp. KCS-6.</title>
        <authorList>
            <person name="Yim K.J."/>
        </authorList>
    </citation>
    <scope>NUCLEOTIDE SEQUENCE</scope>
    <source>
        <strain evidence="10">KCS-6</strain>
    </source>
</reference>
<dbReference type="GO" id="GO:0007234">
    <property type="term" value="P:osmosensory signaling via phosphorelay pathway"/>
    <property type="evidence" value="ECO:0007669"/>
    <property type="project" value="TreeGrafter"/>
</dbReference>
<feature type="domain" description="Histidine kinase" evidence="9">
    <location>
        <begin position="229"/>
        <end position="449"/>
    </location>
</feature>
<evidence type="ECO:0000256" key="8">
    <source>
        <dbReference type="SAM" id="Phobius"/>
    </source>
</evidence>
<dbReference type="PANTHER" id="PTHR42878">
    <property type="entry name" value="TWO-COMPONENT HISTIDINE KINASE"/>
    <property type="match status" value="1"/>
</dbReference>
<dbReference type="SMART" id="SM00387">
    <property type="entry name" value="HATPase_c"/>
    <property type="match status" value="1"/>
</dbReference>
<evidence type="ECO:0000313" key="11">
    <source>
        <dbReference type="Proteomes" id="UP000598971"/>
    </source>
</evidence>
<comment type="caution">
    <text evidence="10">The sequence shown here is derived from an EMBL/GenBank/DDBJ whole genome shotgun (WGS) entry which is preliminary data.</text>
</comment>
<keyword evidence="6" id="KW-0067">ATP-binding</keyword>
<dbReference type="InterPro" id="IPR003594">
    <property type="entry name" value="HATPase_dom"/>
</dbReference>
<dbReference type="PROSITE" id="PS50109">
    <property type="entry name" value="HIS_KIN"/>
    <property type="match status" value="1"/>
</dbReference>
<keyword evidence="4" id="KW-0547">Nucleotide-binding</keyword>
<dbReference type="PRINTS" id="PR00344">
    <property type="entry name" value="BCTRLSENSOR"/>
</dbReference>
<dbReference type="PANTHER" id="PTHR42878:SF7">
    <property type="entry name" value="SENSOR HISTIDINE KINASE GLRK"/>
    <property type="match status" value="1"/>
</dbReference>
<evidence type="ECO:0000259" key="9">
    <source>
        <dbReference type="PROSITE" id="PS50109"/>
    </source>
</evidence>
<dbReference type="GO" id="GO:0000156">
    <property type="term" value="F:phosphorelay response regulator activity"/>
    <property type="evidence" value="ECO:0007669"/>
    <property type="project" value="TreeGrafter"/>
</dbReference>
<accession>A0A8J8FLB1</accession>
<dbReference type="InterPro" id="IPR004358">
    <property type="entry name" value="Sig_transdc_His_kin-like_C"/>
</dbReference>
<keyword evidence="11" id="KW-1185">Reference proteome</keyword>
<dbReference type="GO" id="GO:0030295">
    <property type="term" value="F:protein kinase activator activity"/>
    <property type="evidence" value="ECO:0007669"/>
    <property type="project" value="TreeGrafter"/>
</dbReference>
<evidence type="ECO:0000256" key="1">
    <source>
        <dbReference type="ARBA" id="ARBA00000085"/>
    </source>
</evidence>
<dbReference type="AlphaFoldDB" id="A0A8J8FLB1"/>
<evidence type="ECO:0000256" key="5">
    <source>
        <dbReference type="ARBA" id="ARBA00022777"/>
    </source>
</evidence>
<evidence type="ECO:0000256" key="7">
    <source>
        <dbReference type="ARBA" id="ARBA00023012"/>
    </source>
</evidence>
<name>A0A8J8FLB1_9BACT</name>
<sequence length="449" mass="51481">MLKRYEWSIIIKIALLFIVLCIGAFLLVKEFYVYLLLVLPILIIQLIDFFRFQQKAQDEVNQFVESVHYRDFSRRFDVKHAPMEIQALRKGFNEINATLKGLTKEKETQYQYLQKILELVDTGILSYEIESGEVVWMNEALKKILQVPYLKTIHSLSKRDWSLYHEIMALPLAKSHIVTAHKDANPVKLLLSATAFQTEGKKYKLIAFQNVNEALDETESKAWQRLLSVMTHEIMNSVAPISSLSYTLKNLLNQSKDKMPADSWNDFEDLELGIETIRSRSEGLLKFTETYRNLNKITTPNLSKVYIRDLFENLHTLMQPTLAQKQIEMDIILKDPELMLEADTNLVEQVMINLIVNAIEAVKETHEPLIKLSAAVSASQKTVIQVSDNGYGMPEELIERIFIPFFTTKKTGSGIGLSLCKQIMMLHKGNIQVQSKEGGGTVFSLVFNQ</sequence>